<feature type="non-terminal residue" evidence="3">
    <location>
        <position position="1"/>
    </location>
</feature>
<evidence type="ECO:0000259" key="2">
    <source>
        <dbReference type="PROSITE" id="PS51745"/>
    </source>
</evidence>
<feature type="compositionally biased region" description="Low complexity" evidence="1">
    <location>
        <begin position="220"/>
        <end position="252"/>
    </location>
</feature>
<feature type="compositionally biased region" description="Basic and acidic residues" evidence="1">
    <location>
        <begin position="181"/>
        <end position="203"/>
    </location>
</feature>
<dbReference type="InterPro" id="IPR033512">
    <property type="entry name" value="TFG"/>
</dbReference>
<name>A0A161MKK6_TRIIF</name>
<dbReference type="GO" id="GO:0042802">
    <property type="term" value="F:identical protein binding"/>
    <property type="evidence" value="ECO:0007669"/>
    <property type="project" value="InterPro"/>
</dbReference>
<sequence>FTIRFPGLKDMSTSTTFTSKSGDQSFQQLDLTGKLIIKVQLGDDVRRIPIHNEAITYDELVLMMQRVFRGKLTSSDDIIIKYKDEDGDLITIFDSSDLSFAIQYSRVLKLTLFVSGEGGKGGLYQPPQMTKIRGQLRSIRDQVNQLLDMVEPRNYSDTHTGASQDNDNKPNGGISSQASSKEFDPLQGDEKGNDDKKAPDSGKDTPISKADDAKGAMETQQAEAQRLLMQQQQQQQQQQMAAAQSAASMQQLGHSHHPSHSTLQQMQQQGYGVSQYSVPGMMPTSSASFNQYSQYLQGQFTSSSHGAAGAHSKAAAAAGSSMYRNAVYPDPSGAPPDPSQMRFPPAPQPPNPYAKPTQ</sequence>
<reference evidence="3" key="2">
    <citation type="journal article" date="2017" name="J. Med. Entomol.">
        <title>Transcriptome Analysis of the Triatoma infestans (Hemiptera: Reduviidae) Integument.</title>
        <authorList>
            <person name="Calderon-Fernandez G.M."/>
            <person name="Moriconi D.E."/>
            <person name="Dulbecco A.B."/>
            <person name="Juarez M.P."/>
        </authorList>
    </citation>
    <scope>NUCLEOTIDE SEQUENCE</scope>
    <source>
        <strain evidence="3">Int1</strain>
        <tissue evidence="3">Integument</tissue>
    </source>
</reference>
<accession>A0A161MKK6</accession>
<dbReference type="InterPro" id="IPR053793">
    <property type="entry name" value="PB1-like"/>
</dbReference>
<dbReference type="GO" id="GO:0048208">
    <property type="term" value="P:COPII vesicle coating"/>
    <property type="evidence" value="ECO:0007669"/>
    <property type="project" value="InterPro"/>
</dbReference>
<evidence type="ECO:0000313" key="3">
    <source>
        <dbReference type="EMBL" id="JAS00318.1"/>
    </source>
</evidence>
<protein>
    <submittedName>
        <fullName evidence="3">Protein tfg-like protein</fullName>
    </submittedName>
</protein>
<dbReference type="PANTHER" id="PTHR15335">
    <property type="entry name" value="PROTEIN TFG"/>
    <property type="match status" value="1"/>
</dbReference>
<dbReference type="InterPro" id="IPR000270">
    <property type="entry name" value="PB1_dom"/>
</dbReference>
<dbReference type="Pfam" id="PF00564">
    <property type="entry name" value="PB1"/>
    <property type="match status" value="1"/>
</dbReference>
<dbReference type="PROSITE" id="PS51745">
    <property type="entry name" value="PB1"/>
    <property type="match status" value="1"/>
</dbReference>
<feature type="domain" description="PB1" evidence="2">
    <location>
        <begin position="34"/>
        <end position="115"/>
    </location>
</feature>
<feature type="non-terminal residue" evidence="3">
    <location>
        <position position="358"/>
    </location>
</feature>
<evidence type="ECO:0000256" key="1">
    <source>
        <dbReference type="SAM" id="MobiDB-lite"/>
    </source>
</evidence>
<dbReference type="SMART" id="SM00666">
    <property type="entry name" value="PB1"/>
    <property type="match status" value="1"/>
</dbReference>
<dbReference type="AlphaFoldDB" id="A0A161MKK6"/>
<reference evidence="3" key="1">
    <citation type="submission" date="2016-04" db="EMBL/GenBank/DDBJ databases">
        <authorList>
            <person name="Calderon-Fernandez G.M.Sr."/>
        </authorList>
    </citation>
    <scope>NUCLEOTIDE SEQUENCE</scope>
    <source>
        <strain evidence="3">Int1</strain>
        <tissue evidence="3">Integument</tissue>
    </source>
</reference>
<dbReference type="InterPro" id="IPR034857">
    <property type="entry name" value="PB1_TFG"/>
</dbReference>
<proteinExistence type="predicted"/>
<feature type="region of interest" description="Disordered" evidence="1">
    <location>
        <begin position="154"/>
        <end position="287"/>
    </location>
</feature>
<dbReference type="Gene3D" id="3.10.20.90">
    <property type="entry name" value="Phosphatidylinositol 3-kinase Catalytic Subunit, Chain A, domain 1"/>
    <property type="match status" value="1"/>
</dbReference>
<feature type="compositionally biased region" description="Low complexity" evidence="1">
    <location>
        <begin position="264"/>
        <end position="278"/>
    </location>
</feature>
<dbReference type="PANTHER" id="PTHR15335:SF7">
    <property type="entry name" value="PROTEIN TFG"/>
    <property type="match status" value="1"/>
</dbReference>
<dbReference type="SUPFAM" id="SSF54277">
    <property type="entry name" value="CAD &amp; PB1 domains"/>
    <property type="match status" value="1"/>
</dbReference>
<dbReference type="EMBL" id="GEMB01002883">
    <property type="protein sequence ID" value="JAS00318.1"/>
    <property type="molecule type" value="Transcribed_RNA"/>
</dbReference>
<feature type="compositionally biased region" description="Pro residues" evidence="1">
    <location>
        <begin position="332"/>
        <end position="358"/>
    </location>
</feature>
<organism evidence="3">
    <name type="scientific">Triatoma infestans</name>
    <name type="common">Assassin bug</name>
    <dbReference type="NCBI Taxonomy" id="30076"/>
    <lineage>
        <taxon>Eukaryota</taxon>
        <taxon>Metazoa</taxon>
        <taxon>Ecdysozoa</taxon>
        <taxon>Arthropoda</taxon>
        <taxon>Hexapoda</taxon>
        <taxon>Insecta</taxon>
        <taxon>Pterygota</taxon>
        <taxon>Neoptera</taxon>
        <taxon>Paraneoptera</taxon>
        <taxon>Hemiptera</taxon>
        <taxon>Heteroptera</taxon>
        <taxon>Panheteroptera</taxon>
        <taxon>Cimicomorpha</taxon>
        <taxon>Reduviidae</taxon>
        <taxon>Triatominae</taxon>
        <taxon>Triatoma</taxon>
    </lineage>
</organism>
<dbReference type="CDD" id="cd06401">
    <property type="entry name" value="PB1_TFG"/>
    <property type="match status" value="1"/>
</dbReference>
<dbReference type="GO" id="GO:0070971">
    <property type="term" value="C:endoplasmic reticulum exit site"/>
    <property type="evidence" value="ECO:0007669"/>
    <property type="project" value="TreeGrafter"/>
</dbReference>
<feature type="region of interest" description="Disordered" evidence="1">
    <location>
        <begin position="324"/>
        <end position="358"/>
    </location>
</feature>